<dbReference type="PANTHER" id="PTHR35828">
    <property type="entry name" value="OS08G0203800 PROTEIN-RELATED"/>
    <property type="match status" value="1"/>
</dbReference>
<dbReference type="EMBL" id="CM027682">
    <property type="protein sequence ID" value="KAG0540868.1"/>
    <property type="molecule type" value="Genomic_DNA"/>
</dbReference>
<proteinExistence type="predicted"/>
<evidence type="ECO:0008006" key="3">
    <source>
        <dbReference type="Google" id="ProtNLM"/>
    </source>
</evidence>
<accession>A0A921UQN2</accession>
<protein>
    <recommendedName>
        <fullName evidence="3">F-box domain-containing protein</fullName>
    </recommendedName>
</protein>
<organism evidence="1 2">
    <name type="scientific">Sorghum bicolor</name>
    <name type="common">Sorghum</name>
    <name type="synonym">Sorghum vulgare</name>
    <dbReference type="NCBI Taxonomy" id="4558"/>
    <lineage>
        <taxon>Eukaryota</taxon>
        <taxon>Viridiplantae</taxon>
        <taxon>Streptophyta</taxon>
        <taxon>Embryophyta</taxon>
        <taxon>Tracheophyta</taxon>
        <taxon>Spermatophyta</taxon>
        <taxon>Magnoliopsida</taxon>
        <taxon>Liliopsida</taxon>
        <taxon>Poales</taxon>
        <taxon>Poaceae</taxon>
        <taxon>PACMAD clade</taxon>
        <taxon>Panicoideae</taxon>
        <taxon>Andropogonodae</taxon>
        <taxon>Andropogoneae</taxon>
        <taxon>Sorghinae</taxon>
        <taxon>Sorghum</taxon>
    </lineage>
</organism>
<evidence type="ECO:0000313" key="1">
    <source>
        <dbReference type="EMBL" id="KAG0540868.1"/>
    </source>
</evidence>
<reference evidence="1" key="1">
    <citation type="journal article" date="2019" name="BMC Genomics">
        <title>A new reference genome for Sorghum bicolor reveals high levels of sequence similarity between sweet and grain genotypes: implications for the genetics of sugar metabolism.</title>
        <authorList>
            <person name="Cooper E.A."/>
            <person name="Brenton Z.W."/>
            <person name="Flinn B.S."/>
            <person name="Jenkins J."/>
            <person name="Shu S."/>
            <person name="Flowers D."/>
            <person name="Luo F."/>
            <person name="Wang Y."/>
            <person name="Xia P."/>
            <person name="Barry K."/>
            <person name="Daum C."/>
            <person name="Lipzen A."/>
            <person name="Yoshinaga Y."/>
            <person name="Schmutz J."/>
            <person name="Saski C."/>
            <person name="Vermerris W."/>
            <person name="Kresovich S."/>
        </authorList>
    </citation>
    <scope>NUCLEOTIDE SEQUENCE</scope>
</reference>
<dbReference type="InterPro" id="IPR036047">
    <property type="entry name" value="F-box-like_dom_sf"/>
</dbReference>
<sequence>MDSMAALPKDPLIEIFSRVDNIKDLFMFAVTCRWWLHRFTDPAFLHELCRGKAEDHHVNLLGFFFHETTFKRCKRRFKCGKRQNSLVSVPTFFPTPGSPLGPTGRSLTSFFATVANGTFTYAEPLVARHGIILMNLIPRTFRGAHHSFKDMNKPLLVGLCNPISGEHHVLPPLEFSANVYFSSFAIITAADNNNEGQRGNMFSQLLVISRCPRSDAVYLHSYSTSTCFWSAPTKCLDKHRLSMLGGRSAVIHQGMAHWLCVDYGSRKRRAQDNDLYKLSVEVGTTRISLTKLPIRDGGLPVLCVNRDNKLFVACIYLGHVTIWTQQEDGEEEGNEGTPTPWLHTVIRIPAAVLDPDYRPLWQGGARWYHFNKGSLLVVYDNNSVFVLDLEEKVMEKVKDCLLPQSDNQGRVFVPYQMGLVDFFGSRRPAFLLDDLEA</sequence>
<comment type="caution">
    <text evidence="1">The sequence shown here is derived from an EMBL/GenBank/DDBJ whole genome shotgun (WGS) entry which is preliminary data.</text>
</comment>
<gene>
    <name evidence="1" type="ORF">BDA96_03G446400</name>
</gene>
<dbReference type="PANTHER" id="PTHR35828:SF13">
    <property type="entry name" value="OS01G0152100 PROTEIN"/>
    <property type="match status" value="1"/>
</dbReference>
<reference evidence="1" key="2">
    <citation type="submission" date="2020-10" db="EMBL/GenBank/DDBJ databases">
        <authorList>
            <person name="Cooper E.A."/>
            <person name="Brenton Z.W."/>
            <person name="Flinn B.S."/>
            <person name="Jenkins J."/>
            <person name="Shu S."/>
            <person name="Flowers D."/>
            <person name="Luo F."/>
            <person name="Wang Y."/>
            <person name="Xia P."/>
            <person name="Barry K."/>
            <person name="Daum C."/>
            <person name="Lipzen A."/>
            <person name="Yoshinaga Y."/>
            <person name="Schmutz J."/>
            <person name="Saski C."/>
            <person name="Vermerris W."/>
            <person name="Kresovich S."/>
        </authorList>
    </citation>
    <scope>NUCLEOTIDE SEQUENCE</scope>
</reference>
<dbReference type="Proteomes" id="UP000807115">
    <property type="component" value="Chromosome 3"/>
</dbReference>
<evidence type="ECO:0000313" key="2">
    <source>
        <dbReference type="Proteomes" id="UP000807115"/>
    </source>
</evidence>
<dbReference type="AlphaFoldDB" id="A0A921UQN2"/>
<name>A0A921UQN2_SORBI</name>
<dbReference type="SUPFAM" id="SSF81383">
    <property type="entry name" value="F-box domain"/>
    <property type="match status" value="1"/>
</dbReference>